<dbReference type="InterPro" id="IPR050829">
    <property type="entry name" value="CorA_MIT"/>
</dbReference>
<keyword evidence="4 5" id="KW-0472">Membrane</keyword>
<dbReference type="VEuPathDB" id="FungiDB:NECHADRAFT_86622"/>
<reference evidence="6 7" key="1">
    <citation type="journal article" date="2009" name="PLoS Genet.">
        <title>The genome of Nectria haematococca: contribution of supernumerary chromosomes to gene expansion.</title>
        <authorList>
            <person name="Coleman J.J."/>
            <person name="Rounsley S.D."/>
            <person name="Rodriguez-Carres M."/>
            <person name="Kuo A."/>
            <person name="Wasmann C.C."/>
            <person name="Grimwood J."/>
            <person name="Schmutz J."/>
            <person name="Taga M."/>
            <person name="White G.J."/>
            <person name="Zhou S."/>
            <person name="Schwartz D.C."/>
            <person name="Freitag M."/>
            <person name="Ma L.J."/>
            <person name="Danchin E.G."/>
            <person name="Henrissat B."/>
            <person name="Coutinho P.M."/>
            <person name="Nelson D.R."/>
            <person name="Straney D."/>
            <person name="Napoli C.A."/>
            <person name="Barker B.M."/>
            <person name="Gribskov M."/>
            <person name="Rep M."/>
            <person name="Kroken S."/>
            <person name="Molnar I."/>
            <person name="Rensing C."/>
            <person name="Kennell J.C."/>
            <person name="Zamora J."/>
            <person name="Farman M.L."/>
            <person name="Selker E.U."/>
            <person name="Salamov A."/>
            <person name="Shapiro H."/>
            <person name="Pangilinan J."/>
            <person name="Lindquist E."/>
            <person name="Lamers C."/>
            <person name="Grigoriev I.V."/>
            <person name="Geiser D.M."/>
            <person name="Covert S.F."/>
            <person name="Temporini E."/>
            <person name="Vanetten H.D."/>
        </authorList>
    </citation>
    <scope>NUCLEOTIDE SEQUENCE [LARGE SCALE GENOMIC DNA]</scope>
    <source>
        <strain evidence="7">ATCC MYA-4622 / CBS 123669 / FGSC 9596 / NRRL 45880 / 77-13-4</strain>
    </source>
</reference>
<dbReference type="eggNOG" id="ENOG502SJBC">
    <property type="taxonomic scope" value="Eukaryota"/>
</dbReference>
<dbReference type="PANTHER" id="PTHR47685:SF1">
    <property type="entry name" value="MAGNESIUM TRANSPORT PROTEIN CORA"/>
    <property type="match status" value="1"/>
</dbReference>
<sequence length="595" mass="67172">MDTANLEEPKTEDQGGSREQVPNLSKLIAFLNFSYIFDFLPTNTVTPESDPKDGIIENRVDFNLFQSAEDDSREEARREAKNKAPNTAFRWVHIPVNDTDLVQLSDTWEHRVRPTLSVPEYSVPAHAWYMEPSFQVQGEDKTTFALFLPYLNWDIFKNLKWFGGTLCESPSPSRHLRRTLDQFFYSGLQNTKVRDAQQTVSKWTGRSPGVGTDGRTEAASDSLVVMVDQLWVWLVQDASVPTLISCFPSDDFEHQKHPTGQSTFTGIMRSIVRDFSPIADVYDLTGSLVMHSITNIFKDENSKFGDLVAIYRLAIGIKAARHTEKLESFSERQSSRNREHPAAEGTDELKLILEIADILDELNMLLLILEKQARVLASLQTNFHRLKPSDRKAKEGVDQREILVTNSTLHNVIIRNGASRIGFDHSDLHGLEILGEERMSTIDVLHIGGNAGVLLQQAEQKLRLEQSNTERLQADAAQTHKLLLELLNLEQTAASLKEARDTTKQGKAVMLFTIVTIIFLPLSFFTSYFGQNVSEITGDANNPTSGELWKIAGPISVVVIIFALLVAFFIMFPCKEWKKREHQQAQPRAGHHVQV</sequence>
<evidence type="ECO:0000256" key="1">
    <source>
        <dbReference type="ARBA" id="ARBA00004141"/>
    </source>
</evidence>
<dbReference type="GO" id="GO:0016020">
    <property type="term" value="C:membrane"/>
    <property type="evidence" value="ECO:0007669"/>
    <property type="project" value="UniProtKB-SubCell"/>
</dbReference>
<dbReference type="SUPFAM" id="SSF144083">
    <property type="entry name" value="Magnesium transport protein CorA, transmembrane region"/>
    <property type="match status" value="1"/>
</dbReference>
<feature type="transmembrane region" description="Helical" evidence="5">
    <location>
        <begin position="551"/>
        <end position="572"/>
    </location>
</feature>
<comment type="subcellular location">
    <subcellularLocation>
        <location evidence="1">Membrane</location>
        <topology evidence="1">Multi-pass membrane protein</topology>
    </subcellularLocation>
</comment>
<dbReference type="EMBL" id="GG698924">
    <property type="protein sequence ID" value="EEU37071.1"/>
    <property type="molecule type" value="Genomic_DNA"/>
</dbReference>
<dbReference type="Pfam" id="PF01544">
    <property type="entry name" value="CorA"/>
    <property type="match status" value="1"/>
</dbReference>
<dbReference type="GeneID" id="9664900"/>
<accession>C7ZG08</accession>
<name>C7ZG08_FUSV7</name>
<dbReference type="PANTHER" id="PTHR47685">
    <property type="entry name" value="MAGNESIUM TRANSPORT PROTEIN CORA"/>
    <property type="match status" value="1"/>
</dbReference>
<protein>
    <submittedName>
        <fullName evidence="6">Uncharacterized protein</fullName>
    </submittedName>
</protein>
<dbReference type="KEGG" id="nhe:NECHADRAFT_86622"/>
<dbReference type="InterPro" id="IPR002523">
    <property type="entry name" value="MgTranspt_CorA/ZnTranspt_ZntB"/>
</dbReference>
<keyword evidence="7" id="KW-1185">Reference proteome</keyword>
<dbReference type="InterPro" id="IPR045863">
    <property type="entry name" value="CorA_TM1_TM2"/>
</dbReference>
<evidence type="ECO:0000313" key="6">
    <source>
        <dbReference type="EMBL" id="EEU37071.1"/>
    </source>
</evidence>
<evidence type="ECO:0000256" key="5">
    <source>
        <dbReference type="SAM" id="Phobius"/>
    </source>
</evidence>
<dbReference type="AlphaFoldDB" id="C7ZG08"/>
<keyword evidence="2 5" id="KW-0812">Transmembrane</keyword>
<feature type="transmembrane region" description="Helical" evidence="5">
    <location>
        <begin position="509"/>
        <end position="531"/>
    </location>
</feature>
<evidence type="ECO:0000256" key="3">
    <source>
        <dbReference type="ARBA" id="ARBA00022989"/>
    </source>
</evidence>
<organism evidence="6 7">
    <name type="scientific">Fusarium vanettenii (strain ATCC MYA-4622 / CBS 123669 / FGSC 9596 / NRRL 45880 / 77-13-4)</name>
    <name type="common">Fusarium solani subsp. pisi</name>
    <dbReference type="NCBI Taxonomy" id="660122"/>
    <lineage>
        <taxon>Eukaryota</taxon>
        <taxon>Fungi</taxon>
        <taxon>Dikarya</taxon>
        <taxon>Ascomycota</taxon>
        <taxon>Pezizomycotina</taxon>
        <taxon>Sordariomycetes</taxon>
        <taxon>Hypocreomycetidae</taxon>
        <taxon>Hypocreales</taxon>
        <taxon>Nectriaceae</taxon>
        <taxon>Fusarium</taxon>
        <taxon>Fusarium solani species complex</taxon>
        <taxon>Fusarium vanettenii</taxon>
    </lineage>
</organism>
<dbReference type="OrthoDB" id="4765978at2759"/>
<evidence type="ECO:0000256" key="2">
    <source>
        <dbReference type="ARBA" id="ARBA00022692"/>
    </source>
</evidence>
<evidence type="ECO:0000313" key="7">
    <source>
        <dbReference type="Proteomes" id="UP000005206"/>
    </source>
</evidence>
<dbReference type="RefSeq" id="XP_003042784.1">
    <property type="nucleotide sequence ID" value="XM_003042738.1"/>
</dbReference>
<dbReference type="Gene3D" id="1.20.58.340">
    <property type="entry name" value="Magnesium transport protein CorA, transmembrane region"/>
    <property type="match status" value="1"/>
</dbReference>
<gene>
    <name evidence="6" type="ORF">NECHADRAFT_86622</name>
</gene>
<keyword evidence="3 5" id="KW-1133">Transmembrane helix</keyword>
<dbReference type="OMA" id="MARIITQ"/>
<dbReference type="HOGENOM" id="CLU_399046_0_0_1"/>
<evidence type="ECO:0000256" key="4">
    <source>
        <dbReference type="ARBA" id="ARBA00023136"/>
    </source>
</evidence>
<dbReference type="Proteomes" id="UP000005206">
    <property type="component" value="Chromosome 11"/>
</dbReference>
<proteinExistence type="predicted"/>
<dbReference type="GO" id="GO:0046873">
    <property type="term" value="F:metal ion transmembrane transporter activity"/>
    <property type="evidence" value="ECO:0007669"/>
    <property type="project" value="InterPro"/>
</dbReference>
<dbReference type="InParanoid" id="C7ZG08"/>